<dbReference type="CDD" id="cd03529">
    <property type="entry name" value="Rieske_NirD"/>
    <property type="match status" value="1"/>
</dbReference>
<dbReference type="RefSeq" id="WP_344854542.1">
    <property type="nucleotide sequence ID" value="NZ_BAAAUT010000001.1"/>
</dbReference>
<proteinExistence type="predicted"/>
<evidence type="ECO:0000256" key="1">
    <source>
        <dbReference type="ARBA" id="ARBA00022714"/>
    </source>
</evidence>
<evidence type="ECO:0000256" key="6">
    <source>
        <dbReference type="ARBA" id="ARBA00023063"/>
    </source>
</evidence>
<dbReference type="PANTHER" id="PTHR40562">
    <property type="match status" value="1"/>
</dbReference>
<dbReference type="Gene3D" id="2.102.10.10">
    <property type="entry name" value="Rieske [2Fe-2S] iron-sulphur domain"/>
    <property type="match status" value="1"/>
</dbReference>
<evidence type="ECO:0000313" key="9">
    <source>
        <dbReference type="Proteomes" id="UP001500320"/>
    </source>
</evidence>
<dbReference type="Proteomes" id="UP001500320">
    <property type="component" value="Unassembled WGS sequence"/>
</dbReference>
<dbReference type="InterPro" id="IPR036922">
    <property type="entry name" value="Rieske_2Fe-2S_sf"/>
</dbReference>
<evidence type="ECO:0000256" key="3">
    <source>
        <dbReference type="ARBA" id="ARBA00023002"/>
    </source>
</evidence>
<evidence type="ECO:0000256" key="2">
    <source>
        <dbReference type="ARBA" id="ARBA00022723"/>
    </source>
</evidence>
<dbReference type="InterPro" id="IPR017941">
    <property type="entry name" value="Rieske_2Fe-2S"/>
</dbReference>
<dbReference type="PROSITE" id="PS51300">
    <property type="entry name" value="NIRD"/>
    <property type="match status" value="1"/>
</dbReference>
<accession>A0ABP6MID9</accession>
<keyword evidence="3" id="KW-0560">Oxidoreductase</keyword>
<dbReference type="NCBIfam" id="TIGR02378">
    <property type="entry name" value="nirD_assim_sml"/>
    <property type="match status" value="1"/>
</dbReference>
<dbReference type="InterPro" id="IPR017881">
    <property type="entry name" value="NirD"/>
</dbReference>
<gene>
    <name evidence="8" type="primary">nirD</name>
    <name evidence="8" type="ORF">GCM10010466_00650</name>
</gene>
<dbReference type="Pfam" id="PF13806">
    <property type="entry name" value="Rieske_2"/>
    <property type="match status" value="1"/>
</dbReference>
<dbReference type="PANTHER" id="PTHR40562:SF1">
    <property type="entry name" value="NITRITE REDUCTASE (NADH) SMALL SUBUNIT"/>
    <property type="match status" value="1"/>
</dbReference>
<keyword evidence="9" id="KW-1185">Reference proteome</keyword>
<keyword evidence="2" id="KW-0479">Metal-binding</keyword>
<reference evidence="9" key="1">
    <citation type="journal article" date="2019" name="Int. J. Syst. Evol. Microbiol.">
        <title>The Global Catalogue of Microorganisms (GCM) 10K type strain sequencing project: providing services to taxonomists for standard genome sequencing and annotation.</title>
        <authorList>
            <consortium name="The Broad Institute Genomics Platform"/>
            <consortium name="The Broad Institute Genome Sequencing Center for Infectious Disease"/>
            <person name="Wu L."/>
            <person name="Ma J."/>
        </authorList>
    </citation>
    <scope>NUCLEOTIDE SEQUENCE [LARGE SCALE GENOMIC DNA]</scope>
    <source>
        <strain evidence="9">JCM 9373</strain>
    </source>
</reference>
<dbReference type="SUPFAM" id="SSF50022">
    <property type="entry name" value="ISP domain"/>
    <property type="match status" value="1"/>
</dbReference>
<sequence length="121" mass="12809">MTVLRENPAAGTRTGGWTPVCAYHDLMPEEGVCVLVDGHQVAVFRTFDGALYAIGNRDPFSGAYVLSRGIVGSRGPEPTVASPMHKQVFSLVTGVCLDDPAVAVPVYPVRRSGGAVEVRLP</sequence>
<dbReference type="PROSITE" id="PS51296">
    <property type="entry name" value="RIESKE"/>
    <property type="match status" value="1"/>
</dbReference>
<feature type="domain" description="Rieske" evidence="7">
    <location>
        <begin position="18"/>
        <end position="118"/>
    </location>
</feature>
<dbReference type="InterPro" id="IPR012748">
    <property type="entry name" value="Rieske-like_NirD"/>
</dbReference>
<dbReference type="EMBL" id="BAAAUT010000001">
    <property type="protein sequence ID" value="GAA3113475.1"/>
    <property type="molecule type" value="Genomic_DNA"/>
</dbReference>
<keyword evidence="5" id="KW-0411">Iron-sulfur</keyword>
<keyword evidence="4" id="KW-0408">Iron</keyword>
<protein>
    <submittedName>
        <fullName evidence="8">Nitrite reductase small subunit NirD</fullName>
    </submittedName>
</protein>
<comment type="caution">
    <text evidence="8">The sequence shown here is derived from an EMBL/GenBank/DDBJ whole genome shotgun (WGS) entry which is preliminary data.</text>
</comment>
<evidence type="ECO:0000256" key="4">
    <source>
        <dbReference type="ARBA" id="ARBA00023004"/>
    </source>
</evidence>
<name>A0ABP6MID9_9ACTN</name>
<evidence type="ECO:0000256" key="5">
    <source>
        <dbReference type="ARBA" id="ARBA00023014"/>
    </source>
</evidence>
<organism evidence="8 9">
    <name type="scientific">Planomonospora alba</name>
    <dbReference type="NCBI Taxonomy" id="161354"/>
    <lineage>
        <taxon>Bacteria</taxon>
        <taxon>Bacillati</taxon>
        <taxon>Actinomycetota</taxon>
        <taxon>Actinomycetes</taxon>
        <taxon>Streptosporangiales</taxon>
        <taxon>Streptosporangiaceae</taxon>
        <taxon>Planomonospora</taxon>
    </lineage>
</organism>
<keyword evidence="1" id="KW-0001">2Fe-2S</keyword>
<evidence type="ECO:0000259" key="7">
    <source>
        <dbReference type="PROSITE" id="PS51296"/>
    </source>
</evidence>
<evidence type="ECO:0000313" key="8">
    <source>
        <dbReference type="EMBL" id="GAA3113475.1"/>
    </source>
</evidence>
<keyword evidence="6" id="KW-0534">Nitrate assimilation</keyword>